<dbReference type="OrthoDB" id="203678at2759"/>
<gene>
    <name evidence="4" type="ORF">BS50DRAFT_589894</name>
</gene>
<keyword evidence="2" id="KW-0333">Golgi apparatus</keyword>
<organism evidence="4 5">
    <name type="scientific">Corynespora cassiicola Philippines</name>
    <dbReference type="NCBI Taxonomy" id="1448308"/>
    <lineage>
        <taxon>Eukaryota</taxon>
        <taxon>Fungi</taxon>
        <taxon>Dikarya</taxon>
        <taxon>Ascomycota</taxon>
        <taxon>Pezizomycotina</taxon>
        <taxon>Dothideomycetes</taxon>
        <taxon>Pleosporomycetidae</taxon>
        <taxon>Pleosporales</taxon>
        <taxon>Corynesporascaceae</taxon>
        <taxon>Corynespora</taxon>
    </lineage>
</organism>
<dbReference type="Pfam" id="PF08700">
    <property type="entry name" value="VPS51_Exo84_N"/>
    <property type="match status" value="1"/>
</dbReference>
<dbReference type="STRING" id="1448308.A0A2T2NJ80"/>
<evidence type="ECO:0000313" key="4">
    <source>
        <dbReference type="EMBL" id="PSN65495.1"/>
    </source>
</evidence>
<name>A0A2T2NJ80_CORCC</name>
<feature type="region of interest" description="Disordered" evidence="3">
    <location>
        <begin position="1"/>
        <end position="71"/>
    </location>
</feature>
<protein>
    <recommendedName>
        <fullName evidence="2">Vacuolar protein sorting-associated protein 51 homolog</fullName>
    </recommendedName>
</protein>
<dbReference type="GO" id="GO:0015031">
    <property type="term" value="P:protein transport"/>
    <property type="evidence" value="ECO:0007669"/>
    <property type="project" value="UniProtKB-UniRule"/>
</dbReference>
<evidence type="ECO:0000256" key="2">
    <source>
        <dbReference type="RuleBase" id="RU368010"/>
    </source>
</evidence>
<comment type="subcellular location">
    <subcellularLocation>
        <location evidence="2">Golgi apparatus</location>
        <location evidence="2">trans-Golgi network</location>
    </subcellularLocation>
</comment>
<feature type="compositionally biased region" description="Basic and acidic residues" evidence="3">
    <location>
        <begin position="50"/>
        <end position="63"/>
    </location>
</feature>
<dbReference type="GO" id="GO:0006869">
    <property type="term" value="P:lipid transport"/>
    <property type="evidence" value="ECO:0007669"/>
    <property type="project" value="UniProtKB-UniRule"/>
</dbReference>
<dbReference type="GO" id="GO:0042147">
    <property type="term" value="P:retrograde transport, endosome to Golgi"/>
    <property type="evidence" value="ECO:0007669"/>
    <property type="project" value="UniProtKB-UniRule"/>
</dbReference>
<keyword evidence="2" id="KW-0813">Transport</keyword>
<reference evidence="4 5" key="1">
    <citation type="journal article" date="2018" name="Front. Microbiol.">
        <title>Genome-Wide Analysis of Corynespora cassiicola Leaf Fall Disease Putative Effectors.</title>
        <authorList>
            <person name="Lopez D."/>
            <person name="Ribeiro S."/>
            <person name="Label P."/>
            <person name="Fumanal B."/>
            <person name="Venisse J.S."/>
            <person name="Kohler A."/>
            <person name="de Oliveira R.R."/>
            <person name="Labutti K."/>
            <person name="Lipzen A."/>
            <person name="Lail K."/>
            <person name="Bauer D."/>
            <person name="Ohm R.A."/>
            <person name="Barry K.W."/>
            <person name="Spatafora J."/>
            <person name="Grigoriev I.V."/>
            <person name="Martin F.M."/>
            <person name="Pujade-Renaud V."/>
        </authorList>
    </citation>
    <scope>NUCLEOTIDE SEQUENCE [LARGE SCALE GENOMIC DNA]</scope>
    <source>
        <strain evidence="4 5">Philippines</strain>
    </source>
</reference>
<keyword evidence="2" id="KW-0653">Protein transport</keyword>
<comment type="similarity">
    <text evidence="1 2">Belongs to the VPS51 family.</text>
</comment>
<feature type="compositionally biased region" description="Low complexity" evidence="3">
    <location>
        <begin position="1"/>
        <end position="29"/>
    </location>
</feature>
<evidence type="ECO:0000256" key="1">
    <source>
        <dbReference type="ARBA" id="ARBA00006080"/>
    </source>
</evidence>
<dbReference type="GO" id="GO:0000938">
    <property type="term" value="C:GARP complex"/>
    <property type="evidence" value="ECO:0007669"/>
    <property type="project" value="UniProtKB-UniRule"/>
</dbReference>
<proteinExistence type="inferred from homology"/>
<dbReference type="GO" id="GO:0032456">
    <property type="term" value="P:endocytic recycling"/>
    <property type="evidence" value="ECO:0007669"/>
    <property type="project" value="TreeGrafter"/>
</dbReference>
<comment type="function">
    <text evidence="2">Acts as component of the GARP complex that is involved in retrograde transport from early and late endosomes to the trans-Golgi network (TGN).</text>
</comment>
<evidence type="ECO:0000256" key="3">
    <source>
        <dbReference type="SAM" id="MobiDB-lite"/>
    </source>
</evidence>
<dbReference type="EMBL" id="KZ678137">
    <property type="protein sequence ID" value="PSN65495.1"/>
    <property type="molecule type" value="Genomic_DNA"/>
</dbReference>
<dbReference type="PANTHER" id="PTHR15954">
    <property type="entry name" value="VACUOLAR PROTEIN SORTING-ASSOCIATED PROTEIN 51 HOMOLOG"/>
    <property type="match status" value="1"/>
</dbReference>
<dbReference type="Proteomes" id="UP000240883">
    <property type="component" value="Unassembled WGS sequence"/>
</dbReference>
<dbReference type="GO" id="GO:0016020">
    <property type="term" value="C:membrane"/>
    <property type="evidence" value="ECO:0007669"/>
    <property type="project" value="TreeGrafter"/>
</dbReference>
<dbReference type="PANTHER" id="PTHR15954:SF4">
    <property type="entry name" value="VACUOLAR PROTEIN SORTING-ASSOCIATED PROTEIN 51 HOMOLOG"/>
    <property type="match status" value="1"/>
</dbReference>
<sequence length="279" mass="30525">MASIASPRPSTSVRSPSSTRTSFDASARPGAPPARRNRAALRDYYGLKPAAKETDGKKSEESVRTQLGPEEDETLTELDAADFNADAFVDNLLAKEGLRGVLKVEADLVSQIRNLDSDRKSLVYDNYSKLLSATSTIRRMRTNMDPLAPATHTLGPAISHIAETAASLSSSMHGLQAAPQGLGIHVRVEGDSNDNNTELEPVAAAAVTKKSKERDTVRWVLDTPRRIQEMIDQEEDDEAQKEWNQVSKILDKWNGVTGVNELREQCEAILQGHDESESS</sequence>
<evidence type="ECO:0000313" key="5">
    <source>
        <dbReference type="Proteomes" id="UP000240883"/>
    </source>
</evidence>
<keyword evidence="5" id="KW-1185">Reference proteome</keyword>
<dbReference type="GO" id="GO:0007030">
    <property type="term" value="P:Golgi organization"/>
    <property type="evidence" value="ECO:0007669"/>
    <property type="project" value="UniProtKB-UniRule"/>
</dbReference>
<keyword evidence="2" id="KW-0445">Lipid transport</keyword>
<dbReference type="GO" id="GO:0048193">
    <property type="term" value="P:Golgi vesicle transport"/>
    <property type="evidence" value="ECO:0007669"/>
    <property type="project" value="TreeGrafter"/>
</dbReference>
<dbReference type="GO" id="GO:1990745">
    <property type="term" value="C:EARP complex"/>
    <property type="evidence" value="ECO:0007669"/>
    <property type="project" value="TreeGrafter"/>
</dbReference>
<comment type="subunit">
    <text evidence="2">Component of the Golgi-associated retrograde protein (GARP) complex.</text>
</comment>
<dbReference type="GO" id="GO:0005829">
    <property type="term" value="C:cytosol"/>
    <property type="evidence" value="ECO:0007669"/>
    <property type="project" value="GOC"/>
</dbReference>
<dbReference type="InterPro" id="IPR014812">
    <property type="entry name" value="Vps51"/>
</dbReference>
<accession>A0A2T2NJ80</accession>
<dbReference type="AlphaFoldDB" id="A0A2T2NJ80"/>